<dbReference type="EMBL" id="JAQQFM010000004">
    <property type="protein sequence ID" value="MFL9924538.1"/>
    <property type="molecule type" value="Genomic_DNA"/>
</dbReference>
<reference evidence="1 2" key="1">
    <citation type="journal article" date="2024" name="Chem. Sci.">
        <title>Discovery of megapolipeptins by genome mining of a Burkholderiales bacteria collection.</title>
        <authorList>
            <person name="Paulo B.S."/>
            <person name="Recchia M.J.J."/>
            <person name="Lee S."/>
            <person name="Fergusson C.H."/>
            <person name="Romanowski S.B."/>
            <person name="Hernandez A."/>
            <person name="Krull N."/>
            <person name="Liu D.Y."/>
            <person name="Cavanagh H."/>
            <person name="Bos A."/>
            <person name="Gray C.A."/>
            <person name="Murphy B.T."/>
            <person name="Linington R.G."/>
            <person name="Eustaquio A.S."/>
        </authorList>
    </citation>
    <scope>NUCLEOTIDE SEQUENCE [LARGE SCALE GENOMIC DNA]</scope>
    <source>
        <strain evidence="1 2">RL21-008-BIB-A</strain>
    </source>
</reference>
<organism evidence="1 2">
    <name type="scientific">Herbaspirillum lusitanum</name>
    <dbReference type="NCBI Taxonomy" id="213312"/>
    <lineage>
        <taxon>Bacteria</taxon>
        <taxon>Pseudomonadati</taxon>
        <taxon>Pseudomonadota</taxon>
        <taxon>Betaproteobacteria</taxon>
        <taxon>Burkholderiales</taxon>
        <taxon>Oxalobacteraceae</taxon>
        <taxon>Herbaspirillum</taxon>
    </lineage>
</organism>
<comment type="caution">
    <text evidence="1">The sequence shown here is derived from an EMBL/GenBank/DDBJ whole genome shotgun (WGS) entry which is preliminary data.</text>
</comment>
<gene>
    <name evidence="1" type="ORF">PQR62_09690</name>
</gene>
<protein>
    <submittedName>
        <fullName evidence="1">Uncharacterized protein</fullName>
    </submittedName>
</protein>
<evidence type="ECO:0000313" key="2">
    <source>
        <dbReference type="Proteomes" id="UP001629246"/>
    </source>
</evidence>
<proteinExistence type="predicted"/>
<sequence length="61" mass="7352">MPAGDPLLLRFAVLHQQTRRSQQDEREYQQLLNRLYSRWRWRTATRQAQMKRHGSQPSSDA</sequence>
<evidence type="ECO:0000313" key="1">
    <source>
        <dbReference type="EMBL" id="MFL9924538.1"/>
    </source>
</evidence>
<keyword evidence="2" id="KW-1185">Reference proteome</keyword>
<accession>A0ABW9A9W2</accession>
<name>A0ABW9A9W2_9BURK</name>
<dbReference type="RefSeq" id="WP_408157286.1">
    <property type="nucleotide sequence ID" value="NZ_JAQQFM010000004.1"/>
</dbReference>
<dbReference type="Proteomes" id="UP001629246">
    <property type="component" value="Unassembled WGS sequence"/>
</dbReference>